<keyword evidence="2" id="KW-0238">DNA-binding</keyword>
<gene>
    <name evidence="5" type="ORF">HBJ55_05205</name>
</gene>
<dbReference type="InterPro" id="IPR000485">
    <property type="entry name" value="AsnC-type_HTH_dom"/>
</dbReference>
<dbReference type="SUPFAM" id="SSF46785">
    <property type="entry name" value="Winged helix' DNA-binding domain"/>
    <property type="match status" value="1"/>
</dbReference>
<dbReference type="Gene3D" id="3.30.70.920">
    <property type="match status" value="1"/>
</dbReference>
<dbReference type="SMART" id="SM00344">
    <property type="entry name" value="HTH_ASNC"/>
    <property type="match status" value="1"/>
</dbReference>
<evidence type="ECO:0000313" key="5">
    <source>
        <dbReference type="EMBL" id="NIC04818.1"/>
    </source>
</evidence>
<sequence>MSFGAIATMPNPEKTEAVQNKCQEARPLDAFDRKILGELAVDAGLSYAELGSRAGLSAPAVHERVKRLRATGRIRGTVAVLDGPTTGKPFLAFVHVDSTGWGKTQELLALSELPEVEEIHSVAGDTCMLLKVRCASSRALEGLLARLYALPSVKATRSYVVLSTFLERTPQAEITEALESTDLSSLASR</sequence>
<organism evidence="5 6">
    <name type="scientific">Billgrantia bachuensis</name>
    <dbReference type="NCBI Taxonomy" id="2717286"/>
    <lineage>
        <taxon>Bacteria</taxon>
        <taxon>Pseudomonadati</taxon>
        <taxon>Pseudomonadota</taxon>
        <taxon>Gammaproteobacteria</taxon>
        <taxon>Oceanospirillales</taxon>
        <taxon>Halomonadaceae</taxon>
        <taxon>Billgrantia</taxon>
    </lineage>
</organism>
<dbReference type="Proteomes" id="UP001318321">
    <property type="component" value="Unassembled WGS sequence"/>
</dbReference>
<accession>A0ABX0PNY5</accession>
<evidence type="ECO:0000256" key="1">
    <source>
        <dbReference type="ARBA" id="ARBA00023015"/>
    </source>
</evidence>
<dbReference type="PROSITE" id="PS50956">
    <property type="entry name" value="HTH_ASNC_2"/>
    <property type="match status" value="1"/>
</dbReference>
<keyword evidence="1" id="KW-0805">Transcription regulation</keyword>
<dbReference type="Gene3D" id="1.10.10.10">
    <property type="entry name" value="Winged helix-like DNA-binding domain superfamily/Winged helix DNA-binding domain"/>
    <property type="match status" value="1"/>
</dbReference>
<dbReference type="PANTHER" id="PTHR30154">
    <property type="entry name" value="LEUCINE-RESPONSIVE REGULATORY PROTEIN"/>
    <property type="match status" value="1"/>
</dbReference>
<dbReference type="Pfam" id="PF13404">
    <property type="entry name" value="HTH_AsnC-type"/>
    <property type="match status" value="1"/>
</dbReference>
<protein>
    <submittedName>
        <fullName evidence="5">Lrp/AsnC family transcriptional regulator</fullName>
    </submittedName>
</protein>
<name>A0ABX0PNY5_9GAMM</name>
<dbReference type="InterPro" id="IPR019888">
    <property type="entry name" value="Tscrpt_reg_AsnC-like"/>
</dbReference>
<dbReference type="InterPro" id="IPR011008">
    <property type="entry name" value="Dimeric_a/b-barrel"/>
</dbReference>
<dbReference type="PANTHER" id="PTHR30154:SF53">
    <property type="entry name" value="HTH-TYPE TRANSCRIPTIONAL REGULATOR LRPC"/>
    <property type="match status" value="1"/>
</dbReference>
<evidence type="ECO:0000256" key="3">
    <source>
        <dbReference type="ARBA" id="ARBA00023163"/>
    </source>
</evidence>
<dbReference type="SUPFAM" id="SSF54909">
    <property type="entry name" value="Dimeric alpha+beta barrel"/>
    <property type="match status" value="1"/>
</dbReference>
<dbReference type="InterPro" id="IPR036388">
    <property type="entry name" value="WH-like_DNA-bd_sf"/>
</dbReference>
<dbReference type="InterPro" id="IPR019887">
    <property type="entry name" value="Tscrpt_reg_AsnC/Lrp_C"/>
</dbReference>
<keyword evidence="6" id="KW-1185">Reference proteome</keyword>
<dbReference type="Pfam" id="PF01037">
    <property type="entry name" value="AsnC_trans_reg"/>
    <property type="match status" value="1"/>
</dbReference>
<proteinExistence type="predicted"/>
<evidence type="ECO:0000313" key="6">
    <source>
        <dbReference type="Proteomes" id="UP001318321"/>
    </source>
</evidence>
<keyword evidence="3" id="KW-0804">Transcription</keyword>
<evidence type="ECO:0000256" key="2">
    <source>
        <dbReference type="ARBA" id="ARBA00023125"/>
    </source>
</evidence>
<feature type="domain" description="HTH asnC-type" evidence="4">
    <location>
        <begin position="28"/>
        <end position="89"/>
    </location>
</feature>
<dbReference type="InterPro" id="IPR036390">
    <property type="entry name" value="WH_DNA-bd_sf"/>
</dbReference>
<dbReference type="PRINTS" id="PR00033">
    <property type="entry name" value="HTHASNC"/>
</dbReference>
<evidence type="ECO:0000259" key="4">
    <source>
        <dbReference type="PROSITE" id="PS50956"/>
    </source>
</evidence>
<reference evidence="5 6" key="1">
    <citation type="submission" date="2020-03" db="EMBL/GenBank/DDBJ databases">
        <title>Identification of Halomonas strains.</title>
        <authorList>
            <person name="Xiao Z."/>
            <person name="Dong F."/>
            <person name="Wang Z."/>
            <person name="Zhao J.-Y."/>
        </authorList>
    </citation>
    <scope>NUCLEOTIDE SEQUENCE [LARGE SCALE GENOMIC DNA]</scope>
    <source>
        <strain evidence="5 6">DX6</strain>
    </source>
</reference>
<comment type="caution">
    <text evidence="5">The sequence shown here is derived from an EMBL/GenBank/DDBJ whole genome shotgun (WGS) entry which is preliminary data.</text>
</comment>
<dbReference type="EMBL" id="JAAQTO010000013">
    <property type="protein sequence ID" value="NIC04818.1"/>
    <property type="molecule type" value="Genomic_DNA"/>
</dbReference>